<sequence length="187" mass="20780">MGTADGYRFTDIQLMVTVRKTAVIRPESAVLDALKAPLLHEGQYALTSRPPRNTRNRSTGIRCSLSGCSLVAFGTALRRQWQGFEEAAYNLVSGSVKKPQGCNQKALAVREIHWYQTSNERLTCRLTFQVLVRKVVQELQKYDNRLVNVPPTLGETSLVHALNGGRTFTSQPPSTVNRSTGIWSTTT</sequence>
<name>H2KSS5_CLOSI</name>
<keyword evidence="2" id="KW-1185">Reference proteome</keyword>
<organism evidence="1 2">
    <name type="scientific">Clonorchis sinensis</name>
    <name type="common">Chinese liver fluke</name>
    <dbReference type="NCBI Taxonomy" id="79923"/>
    <lineage>
        <taxon>Eukaryota</taxon>
        <taxon>Metazoa</taxon>
        <taxon>Spiralia</taxon>
        <taxon>Lophotrochozoa</taxon>
        <taxon>Platyhelminthes</taxon>
        <taxon>Trematoda</taxon>
        <taxon>Digenea</taxon>
        <taxon>Opisthorchiida</taxon>
        <taxon>Opisthorchiata</taxon>
        <taxon>Opisthorchiidae</taxon>
        <taxon>Clonorchis</taxon>
    </lineage>
</organism>
<proteinExistence type="predicted"/>
<reference evidence="1" key="1">
    <citation type="journal article" date="2011" name="Genome Biol.">
        <title>The draft genome of the carcinogenic human liver fluke Clonorchis sinensis.</title>
        <authorList>
            <person name="Wang X."/>
            <person name="Chen W."/>
            <person name="Huang Y."/>
            <person name="Sun J."/>
            <person name="Men J."/>
            <person name="Liu H."/>
            <person name="Luo F."/>
            <person name="Guo L."/>
            <person name="Lv X."/>
            <person name="Deng C."/>
            <person name="Zhou C."/>
            <person name="Fan Y."/>
            <person name="Li X."/>
            <person name="Huang L."/>
            <person name="Hu Y."/>
            <person name="Liang C."/>
            <person name="Hu X."/>
            <person name="Xu J."/>
            <person name="Yu X."/>
        </authorList>
    </citation>
    <scope>NUCLEOTIDE SEQUENCE [LARGE SCALE GENOMIC DNA]</scope>
    <source>
        <strain evidence="1">Henan</strain>
    </source>
</reference>
<dbReference type="EMBL" id="DF143482">
    <property type="protein sequence ID" value="GAA32209.2"/>
    <property type="molecule type" value="Genomic_DNA"/>
</dbReference>
<dbReference type="AlphaFoldDB" id="H2KSS5"/>
<dbReference type="GO" id="GO:0046982">
    <property type="term" value="F:protein heterodimerization activity"/>
    <property type="evidence" value="ECO:0007669"/>
    <property type="project" value="InterPro"/>
</dbReference>
<dbReference type="SUPFAM" id="SSF47113">
    <property type="entry name" value="Histone-fold"/>
    <property type="match status" value="1"/>
</dbReference>
<dbReference type="Gene3D" id="1.10.20.10">
    <property type="entry name" value="Histone, subunit A"/>
    <property type="match status" value="1"/>
</dbReference>
<evidence type="ECO:0000313" key="2">
    <source>
        <dbReference type="Proteomes" id="UP000008909"/>
    </source>
</evidence>
<evidence type="ECO:0000313" key="1">
    <source>
        <dbReference type="EMBL" id="GAA32209.2"/>
    </source>
</evidence>
<reference key="2">
    <citation type="submission" date="2011-10" db="EMBL/GenBank/DDBJ databases">
        <title>The genome and transcriptome sequence of Clonorchis sinensis provide insights into the carcinogenic liver fluke.</title>
        <authorList>
            <person name="Wang X."/>
            <person name="Huang Y."/>
            <person name="Chen W."/>
            <person name="Liu H."/>
            <person name="Guo L."/>
            <person name="Chen Y."/>
            <person name="Luo F."/>
            <person name="Zhou W."/>
            <person name="Sun J."/>
            <person name="Mao Q."/>
            <person name="Liang P."/>
            <person name="Zhou C."/>
            <person name="Tian Y."/>
            <person name="Men J."/>
            <person name="Lv X."/>
            <person name="Huang L."/>
            <person name="Zhou J."/>
            <person name="Hu Y."/>
            <person name="Li R."/>
            <person name="Zhang F."/>
            <person name="Lei H."/>
            <person name="Li X."/>
            <person name="Hu X."/>
            <person name="Liang C."/>
            <person name="Xu J."/>
            <person name="Wu Z."/>
            <person name="Yu X."/>
        </authorList>
    </citation>
    <scope>NUCLEOTIDE SEQUENCE</scope>
    <source>
        <strain>Henan</strain>
    </source>
</reference>
<protein>
    <submittedName>
        <fullName evidence="1">Uncharacterized protein</fullName>
    </submittedName>
</protein>
<dbReference type="InterPro" id="IPR009072">
    <property type="entry name" value="Histone-fold"/>
</dbReference>
<dbReference type="Proteomes" id="UP000008909">
    <property type="component" value="Unassembled WGS sequence"/>
</dbReference>
<gene>
    <name evidence="1" type="ORF">CLF_110104</name>
</gene>
<accession>H2KSS5</accession>